<feature type="transmembrane region" description="Helical" evidence="1">
    <location>
        <begin position="38"/>
        <end position="56"/>
    </location>
</feature>
<dbReference type="GO" id="GO:0016020">
    <property type="term" value="C:membrane"/>
    <property type="evidence" value="ECO:0007669"/>
    <property type="project" value="InterPro"/>
</dbReference>
<evidence type="ECO:0000256" key="1">
    <source>
        <dbReference type="SAM" id="Phobius"/>
    </source>
</evidence>
<dbReference type="AlphaFoldDB" id="A0A8E2LF37"/>
<evidence type="ECO:0008006" key="4">
    <source>
        <dbReference type="Google" id="ProtNLM"/>
    </source>
</evidence>
<keyword evidence="1" id="KW-1133">Transmembrane helix</keyword>
<proteinExistence type="predicted"/>
<dbReference type="RefSeq" id="WP_071977673.1">
    <property type="nucleotide sequence ID" value="NZ_CP065424.1"/>
</dbReference>
<evidence type="ECO:0000313" key="2">
    <source>
        <dbReference type="EMBL" id="OOP67789.1"/>
    </source>
</evidence>
<dbReference type="InterPro" id="IPR005496">
    <property type="entry name" value="Integral_membrane_TerC"/>
</dbReference>
<keyword evidence="3" id="KW-1185">Reference proteome</keyword>
<feature type="transmembrane region" description="Helical" evidence="1">
    <location>
        <begin position="6"/>
        <end position="26"/>
    </location>
</feature>
<protein>
    <recommendedName>
        <fullName evidence="4">Tellurium resistance protein TerC</fullName>
    </recommendedName>
</protein>
<dbReference type="Pfam" id="PF03741">
    <property type="entry name" value="TerC"/>
    <property type="match status" value="1"/>
</dbReference>
<sequence>MEKIFQLALLNVINDIDNILIIAALLRKNLYEQHPRALFIVKVLAVCMLTLSRTFYVSIIQTLSELPGLHLLTGLIILWIGFRLVMNVGQDEDNRWFSFGATAPLIPIHKMLFIILLTDFVISFDTVFIMAEMTNNIFQALLGLFISLVIAFSLLPLLTRMINTFYWIQIIAGALLVHISILAIAKDALLQKVLNHFFQVTNIINVDKMTLILAFDCMIIVLLIGLNRLRKRTK</sequence>
<feature type="transmembrane region" description="Helical" evidence="1">
    <location>
        <begin position="137"/>
        <end position="158"/>
    </location>
</feature>
<keyword evidence="1" id="KW-0812">Transmembrane</keyword>
<feature type="transmembrane region" description="Helical" evidence="1">
    <location>
        <begin position="68"/>
        <end position="86"/>
    </location>
</feature>
<dbReference type="Proteomes" id="UP000189761">
    <property type="component" value="Unassembled WGS sequence"/>
</dbReference>
<keyword evidence="1" id="KW-0472">Membrane</keyword>
<comment type="caution">
    <text evidence="2">The sequence shown here is derived from an EMBL/GenBank/DDBJ whole genome shotgun (WGS) entry which is preliminary data.</text>
</comment>
<accession>A0A8E2LF37</accession>
<gene>
    <name evidence="2" type="ORF">BWZ43_13970</name>
</gene>
<organism evidence="2 3">
    <name type="scientific">Heyndrickxia oleronia</name>
    <dbReference type="NCBI Taxonomy" id="38875"/>
    <lineage>
        <taxon>Bacteria</taxon>
        <taxon>Bacillati</taxon>
        <taxon>Bacillota</taxon>
        <taxon>Bacilli</taxon>
        <taxon>Bacillales</taxon>
        <taxon>Bacillaceae</taxon>
        <taxon>Heyndrickxia</taxon>
    </lineage>
</organism>
<feature type="transmembrane region" description="Helical" evidence="1">
    <location>
        <begin position="165"/>
        <end position="185"/>
    </location>
</feature>
<dbReference type="EMBL" id="MTLA01000162">
    <property type="protein sequence ID" value="OOP67789.1"/>
    <property type="molecule type" value="Genomic_DNA"/>
</dbReference>
<name>A0A8E2LF37_9BACI</name>
<feature type="transmembrane region" description="Helical" evidence="1">
    <location>
        <begin position="209"/>
        <end position="229"/>
    </location>
</feature>
<evidence type="ECO:0000313" key="3">
    <source>
        <dbReference type="Proteomes" id="UP000189761"/>
    </source>
</evidence>
<reference evidence="2 3" key="1">
    <citation type="submission" date="2017-01" db="EMBL/GenBank/DDBJ databases">
        <title>Draft genome sequence of Bacillus oleronius.</title>
        <authorList>
            <person name="Allam M."/>
        </authorList>
    </citation>
    <scope>NUCLEOTIDE SEQUENCE [LARGE SCALE GENOMIC DNA]</scope>
    <source>
        <strain evidence="2 3">DSM 9356</strain>
    </source>
</reference>